<organism evidence="2 3">
    <name type="scientific">Glonium stellatum</name>
    <dbReference type="NCBI Taxonomy" id="574774"/>
    <lineage>
        <taxon>Eukaryota</taxon>
        <taxon>Fungi</taxon>
        <taxon>Dikarya</taxon>
        <taxon>Ascomycota</taxon>
        <taxon>Pezizomycotina</taxon>
        <taxon>Dothideomycetes</taxon>
        <taxon>Pleosporomycetidae</taxon>
        <taxon>Gloniales</taxon>
        <taxon>Gloniaceae</taxon>
        <taxon>Glonium</taxon>
    </lineage>
</organism>
<evidence type="ECO:0000256" key="1">
    <source>
        <dbReference type="SAM" id="SignalP"/>
    </source>
</evidence>
<dbReference type="AlphaFoldDB" id="A0A8E2JPN1"/>
<dbReference type="Proteomes" id="UP000250140">
    <property type="component" value="Unassembled WGS sequence"/>
</dbReference>
<feature type="signal peptide" evidence="1">
    <location>
        <begin position="1"/>
        <end position="25"/>
    </location>
</feature>
<reference evidence="2 3" key="1">
    <citation type="journal article" date="2016" name="Nat. Commun.">
        <title>Ectomycorrhizal ecology is imprinted in the genome of the dominant symbiotic fungus Cenococcum geophilum.</title>
        <authorList>
            <consortium name="DOE Joint Genome Institute"/>
            <person name="Peter M."/>
            <person name="Kohler A."/>
            <person name="Ohm R.A."/>
            <person name="Kuo A."/>
            <person name="Krutzmann J."/>
            <person name="Morin E."/>
            <person name="Arend M."/>
            <person name="Barry K.W."/>
            <person name="Binder M."/>
            <person name="Choi C."/>
            <person name="Clum A."/>
            <person name="Copeland A."/>
            <person name="Grisel N."/>
            <person name="Haridas S."/>
            <person name="Kipfer T."/>
            <person name="LaButti K."/>
            <person name="Lindquist E."/>
            <person name="Lipzen A."/>
            <person name="Maire R."/>
            <person name="Meier B."/>
            <person name="Mihaltcheva S."/>
            <person name="Molinier V."/>
            <person name="Murat C."/>
            <person name="Poggeler S."/>
            <person name="Quandt C.A."/>
            <person name="Sperisen C."/>
            <person name="Tritt A."/>
            <person name="Tisserant E."/>
            <person name="Crous P.W."/>
            <person name="Henrissat B."/>
            <person name="Nehls U."/>
            <person name="Egli S."/>
            <person name="Spatafora J.W."/>
            <person name="Grigoriev I.V."/>
            <person name="Martin F.M."/>
        </authorList>
    </citation>
    <scope>NUCLEOTIDE SEQUENCE [LARGE SCALE GENOMIC DNA]</scope>
    <source>
        <strain evidence="2 3">CBS 207.34</strain>
    </source>
</reference>
<sequence length="643" mass="71264">MLFPLFRLRACRSLSTLLFIPYASANLDNSSSPTSIFRSRPDLHAPIIQLDILRPELVTPGYVFLAPYRNIDPGPYIYDNYGQLVWSGAGTQGASTAHNPHVCDYHGKDHLCFFQGNQHHGYARGHGIIMDSSYRVVKTVEAAGSASPTDMHEFRLINGGKSALVTIYQPRPYDLGNYGIGPGLGWVMDSVFQELDVETGDLIFEWRSLDHISPSFSYTLAASTDTSGDGLSSDSPWDYFHINSVDKNSNGDYLISARHMAAVYKLSGQDGHVMWELNGANPTFKNTNLHFSSQHHALWMLENSTHTILSLFDNASNAFNITHKESRGMIVAINHIERTATMVRSWEAPESQGILAGSQGNLQLLPNHNVFIGWGDHAYYSEHLDTGEVVMYGKLAYMGSNVMMYRCNKYTWTATPLTSPALWSYSRTSTNSSDTVFYASWNGATEVRSWRFYVADTASGPFSMIGSKAKLAFETEFRIPFIKAWSFAEAIDGHGNPLRRSNIVKTFIPSDSISPGCDDRGCGAVPPLAEGEVFEKIVPETENHGRNYTRGYITSIVVLPTKSTERSVEVAGVLAAESCGFSRSAEAFYGESKSGKRYLLESEQSGSGAMTERILSFTRNYKRRIIESFELLMLSVSLPGLIA</sequence>
<dbReference type="InterPro" id="IPR039535">
    <property type="entry name" value="ASST-like"/>
</dbReference>
<dbReference type="OrthoDB" id="5427350at2759"/>
<evidence type="ECO:0000313" key="3">
    <source>
        <dbReference type="Proteomes" id="UP000250140"/>
    </source>
</evidence>
<keyword evidence="1" id="KW-0732">Signal</keyword>
<name>A0A8E2JPN1_9PEZI</name>
<dbReference type="PANTHER" id="PTHR35340:SF9">
    <property type="entry name" value="ASST-DOMAIN-CONTAINING PROTEIN"/>
    <property type="match status" value="1"/>
</dbReference>
<feature type="chain" id="PRO_5034421615" description="ASST-domain-containing protein" evidence="1">
    <location>
        <begin position="26"/>
        <end position="643"/>
    </location>
</feature>
<dbReference type="PANTHER" id="PTHR35340">
    <property type="entry name" value="PQQ ENZYME REPEAT PROTEIN-RELATED"/>
    <property type="match status" value="1"/>
</dbReference>
<gene>
    <name evidence="2" type="ORF">AOQ84DRAFT_391260</name>
</gene>
<evidence type="ECO:0000313" key="2">
    <source>
        <dbReference type="EMBL" id="OCL04878.1"/>
    </source>
</evidence>
<evidence type="ECO:0008006" key="4">
    <source>
        <dbReference type="Google" id="ProtNLM"/>
    </source>
</evidence>
<accession>A0A8E2JPN1</accession>
<dbReference type="EMBL" id="KV750418">
    <property type="protein sequence ID" value="OCL04878.1"/>
    <property type="molecule type" value="Genomic_DNA"/>
</dbReference>
<protein>
    <recommendedName>
        <fullName evidence="4">ASST-domain-containing protein</fullName>
    </recommendedName>
</protein>
<keyword evidence="3" id="KW-1185">Reference proteome</keyword>
<dbReference type="InterPro" id="IPR053143">
    <property type="entry name" value="Arylsulfate_ST"/>
</dbReference>
<dbReference type="Pfam" id="PF14269">
    <property type="entry name" value="Arylsulfotran_2"/>
    <property type="match status" value="1"/>
</dbReference>
<proteinExistence type="predicted"/>